<dbReference type="InterPro" id="IPR054505">
    <property type="entry name" value="Myb_DNA-bind_8"/>
</dbReference>
<sequence length="129" mass="13800">MAPSAPTMEDFNFIMTCYKHFDSKPKVNFEAVAAELGAKSGNACYHRHWAILKKWGLAGDGPTAGKAKRATPSKRKVEKSEDAGDDDDTEASSAKKAKSTPRKKKAAQAVVKDEEALDAEEGADGEEGA</sequence>
<evidence type="ECO:0000259" key="2">
    <source>
        <dbReference type="Pfam" id="PF22980"/>
    </source>
</evidence>
<dbReference type="EMBL" id="JAPDRK010000021">
    <property type="protein sequence ID" value="KAJ9603825.1"/>
    <property type="molecule type" value="Genomic_DNA"/>
</dbReference>
<evidence type="ECO:0000313" key="4">
    <source>
        <dbReference type="Proteomes" id="UP001172673"/>
    </source>
</evidence>
<evidence type="ECO:0000256" key="1">
    <source>
        <dbReference type="SAM" id="MobiDB-lite"/>
    </source>
</evidence>
<feature type="compositionally biased region" description="Acidic residues" evidence="1">
    <location>
        <begin position="115"/>
        <end position="129"/>
    </location>
</feature>
<keyword evidence="4" id="KW-1185">Reference proteome</keyword>
<organism evidence="3 4">
    <name type="scientific">Cladophialophora chaetospira</name>
    <dbReference type="NCBI Taxonomy" id="386627"/>
    <lineage>
        <taxon>Eukaryota</taxon>
        <taxon>Fungi</taxon>
        <taxon>Dikarya</taxon>
        <taxon>Ascomycota</taxon>
        <taxon>Pezizomycotina</taxon>
        <taxon>Eurotiomycetes</taxon>
        <taxon>Chaetothyriomycetidae</taxon>
        <taxon>Chaetothyriales</taxon>
        <taxon>Herpotrichiellaceae</taxon>
        <taxon>Cladophialophora</taxon>
    </lineage>
</organism>
<protein>
    <recommendedName>
        <fullName evidence="2">Myb-like DNA-binding domain-containing protein</fullName>
    </recommendedName>
</protein>
<feature type="domain" description="Myb-like DNA-binding" evidence="2">
    <location>
        <begin position="9"/>
        <end position="56"/>
    </location>
</feature>
<gene>
    <name evidence="3" type="ORF">H2200_012011</name>
</gene>
<feature type="compositionally biased region" description="Basic residues" evidence="1">
    <location>
        <begin position="95"/>
        <end position="106"/>
    </location>
</feature>
<name>A0AA38WZ61_9EURO</name>
<dbReference type="Pfam" id="PF22980">
    <property type="entry name" value="Myb_DNA-bind_8"/>
    <property type="match status" value="1"/>
</dbReference>
<feature type="compositionally biased region" description="Basic residues" evidence="1">
    <location>
        <begin position="66"/>
        <end position="77"/>
    </location>
</feature>
<reference evidence="3" key="1">
    <citation type="submission" date="2022-10" db="EMBL/GenBank/DDBJ databases">
        <title>Culturing micro-colonial fungi from biological soil crusts in the Mojave desert and describing Neophaeococcomyces mojavensis, and introducing the new genera and species Taxawa tesnikishii.</title>
        <authorList>
            <person name="Kurbessoian T."/>
            <person name="Stajich J.E."/>
        </authorList>
    </citation>
    <scope>NUCLEOTIDE SEQUENCE</scope>
    <source>
        <strain evidence="3">TK_41</strain>
    </source>
</reference>
<comment type="caution">
    <text evidence="3">The sequence shown here is derived from an EMBL/GenBank/DDBJ whole genome shotgun (WGS) entry which is preliminary data.</text>
</comment>
<evidence type="ECO:0000313" key="3">
    <source>
        <dbReference type="EMBL" id="KAJ9603825.1"/>
    </source>
</evidence>
<feature type="region of interest" description="Disordered" evidence="1">
    <location>
        <begin position="57"/>
        <end position="129"/>
    </location>
</feature>
<dbReference type="AlphaFoldDB" id="A0AA38WZ61"/>
<accession>A0AA38WZ61</accession>
<proteinExistence type="predicted"/>
<dbReference type="Proteomes" id="UP001172673">
    <property type="component" value="Unassembled WGS sequence"/>
</dbReference>